<reference evidence="3" key="1">
    <citation type="journal article" date="2020" name="Fungal Divers.">
        <title>Resolving the Mortierellaceae phylogeny through synthesis of multi-gene phylogenetics and phylogenomics.</title>
        <authorList>
            <person name="Vandepol N."/>
            <person name="Liber J."/>
            <person name="Desiro A."/>
            <person name="Na H."/>
            <person name="Kennedy M."/>
            <person name="Barry K."/>
            <person name="Grigoriev I.V."/>
            <person name="Miller A.N."/>
            <person name="O'Donnell K."/>
            <person name="Stajich J.E."/>
            <person name="Bonito G."/>
        </authorList>
    </citation>
    <scope>NUCLEOTIDE SEQUENCE</scope>
    <source>
        <strain evidence="3">MES-2147</strain>
    </source>
</reference>
<name>A0A9P6INP5_9FUNG</name>
<dbReference type="Gene3D" id="2.80.10.50">
    <property type="match status" value="1"/>
</dbReference>
<keyword evidence="1" id="KW-0732">Signal</keyword>
<dbReference type="EMBL" id="JAAAHW010009395">
    <property type="protein sequence ID" value="KAF9941720.1"/>
    <property type="molecule type" value="Genomic_DNA"/>
</dbReference>
<evidence type="ECO:0000313" key="4">
    <source>
        <dbReference type="Proteomes" id="UP000749646"/>
    </source>
</evidence>
<comment type="caution">
    <text evidence="3">The sequence shown here is derived from an EMBL/GenBank/DDBJ whole genome shotgun (WGS) entry which is preliminary data.</text>
</comment>
<accession>A0A9P6INP5</accession>
<sequence length="162" mass="18397">MHRFLLLSYAVLGIILAIHSTVTHALSPGIYMIRSVAYNGQVLDLKREANTVIGWADNEGRNQRWNLAYSEMNSKLFFTIQNVETSQYIAFKQGKVIVETPVAPAKPSSWFITTEQDGKTSIRKILDYTYAFQLSGALNDAAITFEKQSFEDNQAWYFVETT</sequence>
<dbReference type="Proteomes" id="UP000749646">
    <property type="component" value="Unassembled WGS sequence"/>
</dbReference>
<dbReference type="AlphaFoldDB" id="A0A9P6INP5"/>
<protein>
    <recommendedName>
        <fullName evidence="2">Ricin B lectin domain-containing protein</fullName>
    </recommendedName>
</protein>
<dbReference type="InterPro" id="IPR035992">
    <property type="entry name" value="Ricin_B-like_lectins"/>
</dbReference>
<dbReference type="SUPFAM" id="SSF50370">
    <property type="entry name" value="Ricin B-like lectins"/>
    <property type="match status" value="1"/>
</dbReference>
<keyword evidence="4" id="KW-1185">Reference proteome</keyword>
<gene>
    <name evidence="3" type="ORF">BGZ65_001848</name>
</gene>
<feature type="signal peptide" evidence="1">
    <location>
        <begin position="1"/>
        <end position="25"/>
    </location>
</feature>
<evidence type="ECO:0000313" key="3">
    <source>
        <dbReference type="EMBL" id="KAF9941720.1"/>
    </source>
</evidence>
<evidence type="ECO:0000256" key="1">
    <source>
        <dbReference type="SAM" id="SignalP"/>
    </source>
</evidence>
<organism evidence="3 4">
    <name type="scientific">Modicella reniformis</name>
    <dbReference type="NCBI Taxonomy" id="1440133"/>
    <lineage>
        <taxon>Eukaryota</taxon>
        <taxon>Fungi</taxon>
        <taxon>Fungi incertae sedis</taxon>
        <taxon>Mucoromycota</taxon>
        <taxon>Mortierellomycotina</taxon>
        <taxon>Mortierellomycetes</taxon>
        <taxon>Mortierellales</taxon>
        <taxon>Mortierellaceae</taxon>
        <taxon>Modicella</taxon>
    </lineage>
</organism>
<feature type="chain" id="PRO_5040252241" description="Ricin B lectin domain-containing protein" evidence="1">
    <location>
        <begin position="26"/>
        <end position="162"/>
    </location>
</feature>
<dbReference type="Pfam" id="PF14200">
    <property type="entry name" value="RicinB_lectin_2"/>
    <property type="match status" value="1"/>
</dbReference>
<feature type="domain" description="Ricin B lectin" evidence="2">
    <location>
        <begin position="27"/>
        <end position="94"/>
    </location>
</feature>
<dbReference type="InterPro" id="IPR000772">
    <property type="entry name" value="Ricin_B_lectin"/>
</dbReference>
<proteinExistence type="predicted"/>
<evidence type="ECO:0000259" key="2">
    <source>
        <dbReference type="Pfam" id="PF14200"/>
    </source>
</evidence>